<gene>
    <name evidence="1" type="ORF">ACFOWM_02470</name>
</gene>
<dbReference type="EMBL" id="JBHSCZ010000001">
    <property type="protein sequence ID" value="MFC4261730.1"/>
    <property type="molecule type" value="Genomic_DNA"/>
</dbReference>
<reference evidence="2" key="1">
    <citation type="journal article" date="2019" name="Int. J. Syst. Evol. Microbiol.">
        <title>The Global Catalogue of Microorganisms (GCM) 10K type strain sequencing project: providing services to taxonomists for standard genome sequencing and annotation.</title>
        <authorList>
            <consortium name="The Broad Institute Genomics Platform"/>
            <consortium name="The Broad Institute Genome Sequencing Center for Infectious Disease"/>
            <person name="Wu L."/>
            <person name="Ma J."/>
        </authorList>
    </citation>
    <scope>NUCLEOTIDE SEQUENCE [LARGE SCALE GENOMIC DNA]</scope>
    <source>
        <strain evidence="2">CECT 8289</strain>
    </source>
</reference>
<name>A0ABV8QQ02_9BACT</name>
<organism evidence="1 2">
    <name type="scientific">Ferruginibacter yonginensis</name>
    <dbReference type="NCBI Taxonomy" id="1310416"/>
    <lineage>
        <taxon>Bacteria</taxon>
        <taxon>Pseudomonadati</taxon>
        <taxon>Bacteroidota</taxon>
        <taxon>Chitinophagia</taxon>
        <taxon>Chitinophagales</taxon>
        <taxon>Chitinophagaceae</taxon>
        <taxon>Ferruginibacter</taxon>
    </lineage>
</organism>
<sequence length="150" mass="16650">MTTTAIAQNKTPSLVYDSPSKSMDYENINNDIQVHLPVVKTNASFCGGKTAWHQFISSQFNNKVIVTNKLPSGKYAVIIYFVIDRNGNISEVKSGFKQGQGLGEELERCIKKSPQWQPAETASGKKVAQSYNTMVTVVVDNYNVQLVFPK</sequence>
<accession>A0ABV8QQ02</accession>
<proteinExistence type="predicted"/>
<dbReference type="Proteomes" id="UP001595907">
    <property type="component" value="Unassembled WGS sequence"/>
</dbReference>
<keyword evidence="2" id="KW-1185">Reference proteome</keyword>
<comment type="caution">
    <text evidence="1">The sequence shown here is derived from an EMBL/GenBank/DDBJ whole genome shotgun (WGS) entry which is preliminary data.</text>
</comment>
<evidence type="ECO:0000313" key="2">
    <source>
        <dbReference type="Proteomes" id="UP001595907"/>
    </source>
</evidence>
<protein>
    <submittedName>
        <fullName evidence="1">Energy transducer TonB</fullName>
    </submittedName>
</protein>
<evidence type="ECO:0000313" key="1">
    <source>
        <dbReference type="EMBL" id="MFC4261730.1"/>
    </source>
</evidence>
<dbReference type="RefSeq" id="WP_379706627.1">
    <property type="nucleotide sequence ID" value="NZ_JBHSCZ010000001.1"/>
</dbReference>